<protein>
    <submittedName>
        <fullName evidence="1">Uncharacterized protein</fullName>
    </submittedName>
</protein>
<gene>
    <name evidence="1" type="ORF">DSO57_1037024</name>
</gene>
<dbReference type="EMBL" id="QTSX02001799">
    <property type="protein sequence ID" value="KAJ9079285.1"/>
    <property type="molecule type" value="Genomic_DNA"/>
</dbReference>
<dbReference type="Proteomes" id="UP001165960">
    <property type="component" value="Unassembled WGS sequence"/>
</dbReference>
<organism evidence="1 2">
    <name type="scientific">Entomophthora muscae</name>
    <dbReference type="NCBI Taxonomy" id="34485"/>
    <lineage>
        <taxon>Eukaryota</taxon>
        <taxon>Fungi</taxon>
        <taxon>Fungi incertae sedis</taxon>
        <taxon>Zoopagomycota</taxon>
        <taxon>Entomophthoromycotina</taxon>
        <taxon>Entomophthoromycetes</taxon>
        <taxon>Entomophthorales</taxon>
        <taxon>Entomophthoraceae</taxon>
        <taxon>Entomophthora</taxon>
    </lineage>
</organism>
<keyword evidence="2" id="KW-1185">Reference proteome</keyword>
<name>A0ACC2TWZ7_9FUNG</name>
<sequence>MASILKNDEVLLQHLQQQLGLEIGEVKEVLGYLDTFTGKNELSGHLQGMLGDDEASNKIIQRALSIKFPSESSGINETENNSEPKHDLTSQVNSSPEEFKPKFPNKQANSKNSRGPDPIKLQSQFYRKGNKEELEEYRVARKSKSPAAPTKHNGSPINNQPLQKPQTIPVSEAYRNIKIREDRKECACYGLNHEVFLNCLRCGRIGCKSEGPGPCFFCKFPLLSADQQRQDLQKAHDLTEGSKAQAHLERLLEFDRTSAARTQVIDQASDYSVPDLVEPSDKWLSPAERTKSQESKKEKLEAIEKQKRGPRVLSLDLENRKVSVAPLIVSKKTKDQAQDLADSSAIKGGITFRKAELPRAKYIPPPGDEISHNSGDEQPTVKSRTKKQGNKMSELDKKRAELRVSCLDEVL</sequence>
<proteinExistence type="predicted"/>
<evidence type="ECO:0000313" key="1">
    <source>
        <dbReference type="EMBL" id="KAJ9079285.1"/>
    </source>
</evidence>
<reference evidence="1" key="1">
    <citation type="submission" date="2022-04" db="EMBL/GenBank/DDBJ databases">
        <title>Genome of the entomopathogenic fungus Entomophthora muscae.</title>
        <authorList>
            <person name="Elya C."/>
            <person name="Lovett B.R."/>
            <person name="Lee E."/>
            <person name="Macias A.M."/>
            <person name="Hajek A.E."/>
            <person name="De Bivort B.L."/>
            <person name="Kasson M.T."/>
            <person name="De Fine Licht H.H."/>
            <person name="Stajich J.E."/>
        </authorList>
    </citation>
    <scope>NUCLEOTIDE SEQUENCE</scope>
    <source>
        <strain evidence="1">Berkeley</strain>
    </source>
</reference>
<comment type="caution">
    <text evidence="1">The sequence shown here is derived from an EMBL/GenBank/DDBJ whole genome shotgun (WGS) entry which is preliminary data.</text>
</comment>
<evidence type="ECO:0000313" key="2">
    <source>
        <dbReference type="Proteomes" id="UP001165960"/>
    </source>
</evidence>
<accession>A0ACC2TWZ7</accession>